<name>A0ABT7MTW1_9MICO</name>
<organism evidence="2 3">
    <name type="scientific">Microbacterium candidum</name>
    <dbReference type="NCBI Taxonomy" id="3041922"/>
    <lineage>
        <taxon>Bacteria</taxon>
        <taxon>Bacillati</taxon>
        <taxon>Actinomycetota</taxon>
        <taxon>Actinomycetes</taxon>
        <taxon>Micrococcales</taxon>
        <taxon>Microbacteriaceae</taxon>
        <taxon>Microbacterium</taxon>
    </lineage>
</organism>
<evidence type="ECO:0000256" key="1">
    <source>
        <dbReference type="SAM" id="Phobius"/>
    </source>
</evidence>
<accession>A0ABT7MTW1</accession>
<gene>
    <name evidence="2" type="ORF">QSV35_00970</name>
</gene>
<dbReference type="RefSeq" id="WP_286285774.1">
    <property type="nucleotide sequence ID" value="NZ_JASXSZ010000001.1"/>
</dbReference>
<feature type="transmembrane region" description="Helical" evidence="1">
    <location>
        <begin position="44"/>
        <end position="61"/>
    </location>
</feature>
<keyword evidence="3" id="KW-1185">Reference proteome</keyword>
<proteinExistence type="predicted"/>
<dbReference type="Proteomes" id="UP001235064">
    <property type="component" value="Unassembled WGS sequence"/>
</dbReference>
<evidence type="ECO:0008006" key="4">
    <source>
        <dbReference type="Google" id="ProtNLM"/>
    </source>
</evidence>
<keyword evidence="1" id="KW-1133">Transmembrane helix</keyword>
<keyword evidence="1" id="KW-0812">Transmembrane</keyword>
<comment type="caution">
    <text evidence="2">The sequence shown here is derived from an EMBL/GenBank/DDBJ whole genome shotgun (WGS) entry which is preliminary data.</text>
</comment>
<keyword evidence="1" id="KW-0472">Membrane</keyword>
<protein>
    <recommendedName>
        <fullName evidence="4">EamA domain-containing protein</fullName>
    </recommendedName>
</protein>
<sequence length="96" mass="9935">MRPSLDSSRAAALACGILAMILTGSSVAVIGATAALPVFAVQSARYAIAAVIVGAIVLWRARRPGVRGRRAGACAWPMSRGPAPVRRRDWSASTCS</sequence>
<reference evidence="2 3" key="1">
    <citation type="submission" date="2023-06" db="EMBL/GenBank/DDBJ databases">
        <title>Microbacterium sp. nov., isolated from a waste landfill.</title>
        <authorList>
            <person name="Wen W."/>
        </authorList>
    </citation>
    <scope>NUCLEOTIDE SEQUENCE [LARGE SCALE GENOMIC DNA]</scope>
    <source>
        <strain evidence="2 3">ASV49</strain>
    </source>
</reference>
<evidence type="ECO:0000313" key="2">
    <source>
        <dbReference type="EMBL" id="MDL9977891.1"/>
    </source>
</evidence>
<dbReference type="EMBL" id="JASXSZ010000001">
    <property type="protein sequence ID" value="MDL9977891.1"/>
    <property type="molecule type" value="Genomic_DNA"/>
</dbReference>
<evidence type="ECO:0000313" key="3">
    <source>
        <dbReference type="Proteomes" id="UP001235064"/>
    </source>
</evidence>